<feature type="region of interest" description="Disordered" evidence="1">
    <location>
        <begin position="1"/>
        <end position="21"/>
    </location>
</feature>
<sequence length="60" mass="6795">MQIRHIQNEKGESSTKASSAKSPLLQEIVAGAILMFETRWYPTLLKPVIQSFTYPPGQLY</sequence>
<dbReference type="PATRIC" id="fig|1321819.3.peg.3056"/>
<dbReference type="EMBL" id="AWSV01000167">
    <property type="protein sequence ID" value="ERI81270.1"/>
    <property type="molecule type" value="Genomic_DNA"/>
</dbReference>
<protein>
    <submittedName>
        <fullName evidence="2">Uncharacterized protein</fullName>
    </submittedName>
</protein>
<dbReference type="AlphaFoldDB" id="U2C9R2"/>
<evidence type="ECO:0000313" key="2">
    <source>
        <dbReference type="EMBL" id="ERI81270.1"/>
    </source>
</evidence>
<name>U2C9R2_9BACE</name>
<gene>
    <name evidence="2" type="ORF">HMPREF1981_03311</name>
</gene>
<dbReference type="Proteomes" id="UP000016496">
    <property type="component" value="Unassembled WGS sequence"/>
</dbReference>
<feature type="compositionally biased region" description="Basic and acidic residues" evidence="1">
    <location>
        <begin position="1"/>
        <end position="13"/>
    </location>
</feature>
<evidence type="ECO:0000313" key="3">
    <source>
        <dbReference type="Proteomes" id="UP000016496"/>
    </source>
</evidence>
<organism evidence="2 3">
    <name type="scientific">Bacteroides pyogenes F0041</name>
    <dbReference type="NCBI Taxonomy" id="1321819"/>
    <lineage>
        <taxon>Bacteria</taxon>
        <taxon>Pseudomonadati</taxon>
        <taxon>Bacteroidota</taxon>
        <taxon>Bacteroidia</taxon>
        <taxon>Bacteroidales</taxon>
        <taxon>Bacteroidaceae</taxon>
        <taxon>Bacteroides</taxon>
    </lineage>
</organism>
<comment type="caution">
    <text evidence="2">The sequence shown here is derived from an EMBL/GenBank/DDBJ whole genome shotgun (WGS) entry which is preliminary data.</text>
</comment>
<evidence type="ECO:0000256" key="1">
    <source>
        <dbReference type="SAM" id="MobiDB-lite"/>
    </source>
</evidence>
<reference evidence="2 3" key="1">
    <citation type="submission" date="2013-08" db="EMBL/GenBank/DDBJ databases">
        <authorList>
            <person name="Weinstock G."/>
            <person name="Sodergren E."/>
            <person name="Wylie T."/>
            <person name="Fulton L."/>
            <person name="Fulton R."/>
            <person name="Fronick C."/>
            <person name="O'Laughlin M."/>
            <person name="Godfrey J."/>
            <person name="Miner T."/>
            <person name="Herter B."/>
            <person name="Appelbaum E."/>
            <person name="Cordes M."/>
            <person name="Lek S."/>
            <person name="Wollam A."/>
            <person name="Pepin K.H."/>
            <person name="Palsikar V.B."/>
            <person name="Mitreva M."/>
            <person name="Wilson R.K."/>
        </authorList>
    </citation>
    <scope>NUCLEOTIDE SEQUENCE [LARGE SCALE GENOMIC DNA]</scope>
    <source>
        <strain evidence="2 3">F0041</strain>
    </source>
</reference>
<dbReference type="HOGENOM" id="CLU_2931720_0_0_10"/>
<proteinExistence type="predicted"/>
<accession>U2C9R2</accession>